<accession>I4ETI7</accession>
<protein>
    <submittedName>
        <fullName evidence="1">Uncharacterized protein</fullName>
    </submittedName>
</protein>
<dbReference type="AlphaFoldDB" id="I4ETI7"/>
<evidence type="ECO:0000313" key="1">
    <source>
        <dbReference type="EMBL" id="CCH86700.1"/>
    </source>
</evidence>
<dbReference type="EMBL" id="FO203431">
    <property type="protein sequence ID" value="CCH86700.1"/>
    <property type="molecule type" value="Genomic_DNA"/>
</dbReference>
<dbReference type="KEGG" id="mmar:MODMU_1250"/>
<gene>
    <name evidence="1" type="ordered locus">MODMU_1250</name>
</gene>
<organism evidence="1 2">
    <name type="scientific">Modestobacter italicus (strain DSM 44449 / CECT 9708 / BC 501)</name>
    <dbReference type="NCBI Taxonomy" id="2732864"/>
    <lineage>
        <taxon>Bacteria</taxon>
        <taxon>Bacillati</taxon>
        <taxon>Actinomycetota</taxon>
        <taxon>Actinomycetes</taxon>
        <taxon>Geodermatophilales</taxon>
        <taxon>Geodermatophilaceae</taxon>
        <taxon>Modestobacter</taxon>
    </lineage>
</organism>
<name>I4ETI7_MODI5</name>
<evidence type="ECO:0000313" key="2">
    <source>
        <dbReference type="Proteomes" id="UP000006461"/>
    </source>
</evidence>
<sequence>MCFLQRVVNELIVAFLGSLPLVTRPQSRPIAPLLSCADSLTARALVMFHRRPRCRVPTRACERRGGGGSFVRSSRAA</sequence>
<dbReference type="HOGENOM" id="CLU_2634195_0_0_11"/>
<reference evidence="1 2" key="1">
    <citation type="journal article" date="2012" name="J. Bacteriol.">
        <title>Genome Sequence of Radiation-Resistant Modestobacter marinus Strain BC501, a Representative Actinobacterium That Thrives on Calcareous Stone Surfaces.</title>
        <authorList>
            <person name="Normand P."/>
            <person name="Gury J."/>
            <person name="Pujic P."/>
            <person name="Chouaia B."/>
            <person name="Crotti E."/>
            <person name="Brusetti L."/>
            <person name="Daffonchio D."/>
            <person name="Vacherie B."/>
            <person name="Barbe V."/>
            <person name="Medigue C."/>
            <person name="Calteau A."/>
            <person name="Ghodhbane-Gtari F."/>
            <person name="Essoussi I."/>
            <person name="Nouioui I."/>
            <person name="Abbassi-Ghozzi I."/>
            <person name="Gtari M."/>
        </authorList>
    </citation>
    <scope>NUCLEOTIDE SEQUENCE [LARGE SCALE GENOMIC DNA]</scope>
    <source>
        <strain evidence="2">BC 501</strain>
    </source>
</reference>
<keyword evidence="2" id="KW-1185">Reference proteome</keyword>
<dbReference type="Proteomes" id="UP000006461">
    <property type="component" value="Chromosome"/>
</dbReference>
<proteinExistence type="predicted"/>